<protein>
    <submittedName>
        <fullName evidence="2">Uncharacterized protein</fullName>
    </submittedName>
</protein>
<gene>
    <name evidence="2" type="ORF">BAURA63_02576</name>
</gene>
<dbReference type="AlphaFoldDB" id="A0A2H1JRW9"/>
<sequence>MLEIVSLILGPPVVAGIIVQLFKVLGPGRVSERVNALKDELEALRAMDDGTSLGKAAYAVSRADVLTATINRLSSGGGRNSLGLLVLSMSSFVFVALISSIAHPSDLFEHLLLWSGLVAYSIFAILSLIVGILTAVASAILRAALSTGFRKVEGVQNDELRDAFDGLRSVFRPVSIGEDEHYRLRPLYQYTLSQSARTRVRSFMRELDCPVID</sequence>
<feature type="transmembrane region" description="Helical" evidence="1">
    <location>
        <begin position="114"/>
        <end position="141"/>
    </location>
</feature>
<feature type="transmembrane region" description="Helical" evidence="1">
    <location>
        <begin position="6"/>
        <end position="25"/>
    </location>
</feature>
<accession>A0A2H1JRW9</accession>
<evidence type="ECO:0000313" key="2">
    <source>
        <dbReference type="EMBL" id="SMX90275.1"/>
    </source>
</evidence>
<proteinExistence type="predicted"/>
<keyword evidence="1" id="KW-0472">Membrane</keyword>
<name>A0A2H1JRW9_BREAU</name>
<reference evidence="2 3" key="1">
    <citation type="submission" date="2017-03" db="EMBL/GenBank/DDBJ databases">
        <authorList>
            <person name="Afonso C.L."/>
            <person name="Miller P.J."/>
            <person name="Scott M.A."/>
            <person name="Spackman E."/>
            <person name="Goraichik I."/>
            <person name="Dimitrov K.M."/>
            <person name="Suarez D.L."/>
            <person name="Swayne D.E."/>
        </authorList>
    </citation>
    <scope>NUCLEOTIDE SEQUENCE [LARGE SCALE GENOMIC DNA]</scope>
    <source>
        <strain evidence="3">6(3)</strain>
    </source>
</reference>
<organism evidence="2 3">
    <name type="scientific">Brevibacterium aurantiacum</name>
    <dbReference type="NCBI Taxonomy" id="273384"/>
    <lineage>
        <taxon>Bacteria</taxon>
        <taxon>Bacillati</taxon>
        <taxon>Actinomycetota</taxon>
        <taxon>Actinomycetes</taxon>
        <taxon>Micrococcales</taxon>
        <taxon>Brevibacteriaceae</taxon>
        <taxon>Brevibacterium</taxon>
    </lineage>
</organism>
<evidence type="ECO:0000313" key="3">
    <source>
        <dbReference type="Proteomes" id="UP000234327"/>
    </source>
</evidence>
<dbReference type="EMBL" id="FXYZ01000011">
    <property type="protein sequence ID" value="SMX90275.1"/>
    <property type="molecule type" value="Genomic_DNA"/>
</dbReference>
<keyword evidence="1" id="KW-1133">Transmembrane helix</keyword>
<keyword evidence="1" id="KW-0812">Transmembrane</keyword>
<dbReference type="Proteomes" id="UP000234327">
    <property type="component" value="Unassembled WGS sequence"/>
</dbReference>
<feature type="transmembrane region" description="Helical" evidence="1">
    <location>
        <begin position="82"/>
        <end position="102"/>
    </location>
</feature>
<dbReference type="RefSeq" id="WP_145999302.1">
    <property type="nucleotide sequence ID" value="NZ_FXYZ01000011.1"/>
</dbReference>
<evidence type="ECO:0000256" key="1">
    <source>
        <dbReference type="SAM" id="Phobius"/>
    </source>
</evidence>